<dbReference type="STRING" id="420953.SAMN05192543_105246"/>
<dbReference type="InterPro" id="IPR051531">
    <property type="entry name" value="N-acetyltransferase"/>
</dbReference>
<dbReference type="EMBL" id="FOQU01000005">
    <property type="protein sequence ID" value="SFJ04430.1"/>
    <property type="molecule type" value="Genomic_DNA"/>
</dbReference>
<dbReference type="InterPro" id="IPR000182">
    <property type="entry name" value="GNAT_dom"/>
</dbReference>
<dbReference type="Proteomes" id="UP000199548">
    <property type="component" value="Unassembled WGS sequence"/>
</dbReference>
<dbReference type="Pfam" id="PF13302">
    <property type="entry name" value="Acetyltransf_3"/>
    <property type="match status" value="1"/>
</dbReference>
<dbReference type="InterPro" id="IPR016181">
    <property type="entry name" value="Acyl_CoA_acyltransferase"/>
</dbReference>
<evidence type="ECO:0000313" key="2">
    <source>
        <dbReference type="EMBL" id="SFJ04430.1"/>
    </source>
</evidence>
<dbReference type="Gene3D" id="3.40.630.30">
    <property type="match status" value="1"/>
</dbReference>
<dbReference type="GO" id="GO:0016747">
    <property type="term" value="F:acyltransferase activity, transferring groups other than amino-acyl groups"/>
    <property type="evidence" value="ECO:0007669"/>
    <property type="project" value="InterPro"/>
</dbReference>
<keyword evidence="3" id="KW-1185">Reference proteome</keyword>
<evidence type="ECO:0000259" key="1">
    <source>
        <dbReference type="PROSITE" id="PS51186"/>
    </source>
</evidence>
<accession>A0A1I3N5Z5</accession>
<gene>
    <name evidence="2" type="ORF">SAMN05192543_105246</name>
</gene>
<protein>
    <submittedName>
        <fullName evidence="2">Protein N-acetyltransferase, RimJ/RimL family</fullName>
    </submittedName>
</protein>
<name>A0A1I3N5Z5_9BURK</name>
<dbReference type="PANTHER" id="PTHR43792">
    <property type="entry name" value="GNAT FAMILY, PUTATIVE (AFU_ORTHOLOGUE AFUA_3G00765)-RELATED-RELATED"/>
    <property type="match status" value="1"/>
</dbReference>
<dbReference type="AlphaFoldDB" id="A0A1I3N5Z5"/>
<sequence>MVTGMSLPTPTLHTARLLLRPFTQADTDAIFALHSSPYVLRYWDAPPWKTREQAERFIEVCRQFEQEGTGARLAIERAADGVFIGWCGLFRWNPDYRSAKMGYCLDDSAWGQGFATEAAGAVLQWAFDTLDLNRVQSEADTRNTASGRVLEKLGFVREGTLREACIVNGEVSDSWVYGLLRREWK</sequence>
<dbReference type="SUPFAM" id="SSF55729">
    <property type="entry name" value="Acyl-CoA N-acyltransferases (Nat)"/>
    <property type="match status" value="1"/>
</dbReference>
<dbReference type="PROSITE" id="PS51186">
    <property type="entry name" value="GNAT"/>
    <property type="match status" value="1"/>
</dbReference>
<feature type="domain" description="N-acetyltransferase" evidence="1">
    <location>
        <begin position="17"/>
        <end position="182"/>
    </location>
</feature>
<evidence type="ECO:0000313" key="3">
    <source>
        <dbReference type="Proteomes" id="UP000199548"/>
    </source>
</evidence>
<organism evidence="2 3">
    <name type="scientific">Paraburkholderia megapolitana</name>
    <dbReference type="NCBI Taxonomy" id="420953"/>
    <lineage>
        <taxon>Bacteria</taxon>
        <taxon>Pseudomonadati</taxon>
        <taxon>Pseudomonadota</taxon>
        <taxon>Betaproteobacteria</taxon>
        <taxon>Burkholderiales</taxon>
        <taxon>Burkholderiaceae</taxon>
        <taxon>Paraburkholderia</taxon>
    </lineage>
</organism>
<reference evidence="2 3" key="1">
    <citation type="submission" date="2016-10" db="EMBL/GenBank/DDBJ databases">
        <authorList>
            <person name="de Groot N.N."/>
        </authorList>
    </citation>
    <scope>NUCLEOTIDE SEQUENCE [LARGE SCALE GENOMIC DNA]</scope>
    <source>
        <strain evidence="2 3">LMG 23650</strain>
    </source>
</reference>
<keyword evidence="2" id="KW-0808">Transferase</keyword>
<proteinExistence type="predicted"/>